<evidence type="ECO:0000313" key="3">
    <source>
        <dbReference type="EMBL" id="MEV5509072.1"/>
    </source>
</evidence>
<dbReference type="InterPro" id="IPR050267">
    <property type="entry name" value="Anti-sigma-factor_SerPK"/>
</dbReference>
<dbReference type="Gene3D" id="3.30.565.10">
    <property type="entry name" value="Histidine kinase-like ATPase, C-terminal domain"/>
    <property type="match status" value="1"/>
</dbReference>
<proteinExistence type="predicted"/>
<comment type="caution">
    <text evidence="3">The sequence shown here is derived from an EMBL/GenBank/DDBJ whole genome shotgun (WGS) entry which is preliminary data.</text>
</comment>
<dbReference type="Proteomes" id="UP001552594">
    <property type="component" value="Unassembled WGS sequence"/>
</dbReference>
<dbReference type="Pfam" id="PF13581">
    <property type="entry name" value="HATPase_c_2"/>
    <property type="match status" value="1"/>
</dbReference>
<evidence type="ECO:0000259" key="2">
    <source>
        <dbReference type="Pfam" id="PF13581"/>
    </source>
</evidence>
<protein>
    <submittedName>
        <fullName evidence="3">ATP-binding protein</fullName>
    </submittedName>
</protein>
<keyword evidence="1" id="KW-0808">Transferase</keyword>
<accession>A0ABV3K1P6</accession>
<dbReference type="EMBL" id="JBFAUK010000018">
    <property type="protein sequence ID" value="MEV5509072.1"/>
    <property type="molecule type" value="Genomic_DNA"/>
</dbReference>
<keyword evidence="3" id="KW-0067">ATP-binding</keyword>
<keyword evidence="1" id="KW-0723">Serine/threonine-protein kinase</keyword>
<keyword evidence="4" id="KW-1185">Reference proteome</keyword>
<dbReference type="PANTHER" id="PTHR35526:SF3">
    <property type="entry name" value="ANTI-SIGMA-F FACTOR RSBW"/>
    <property type="match status" value="1"/>
</dbReference>
<name>A0ABV3K1P6_STRON</name>
<evidence type="ECO:0000256" key="1">
    <source>
        <dbReference type="ARBA" id="ARBA00022527"/>
    </source>
</evidence>
<organism evidence="3 4">
    <name type="scientific">Streptomyces orinoci</name>
    <name type="common">Streptoverticillium orinoci</name>
    <dbReference type="NCBI Taxonomy" id="67339"/>
    <lineage>
        <taxon>Bacteria</taxon>
        <taxon>Bacillati</taxon>
        <taxon>Actinomycetota</taxon>
        <taxon>Actinomycetes</taxon>
        <taxon>Kitasatosporales</taxon>
        <taxon>Streptomycetaceae</taxon>
        <taxon>Streptomyces</taxon>
    </lineage>
</organism>
<dbReference type="RefSeq" id="WP_109282386.1">
    <property type="nucleotide sequence ID" value="NZ_JBFAUK010000018.1"/>
</dbReference>
<sequence length="116" mass="13004">MAPSARLAREFVREILTEGHNPVEHVEDFVLVVSELVTNAVRYGTEPGDSLLVVLDTDDDRTRVEVHDTARRLPQPKPHSDERGRGRGLHIVDALANWGTGTRPLGKYVWAEVEKL</sequence>
<dbReference type="CDD" id="cd16936">
    <property type="entry name" value="HATPase_RsbW-like"/>
    <property type="match status" value="1"/>
</dbReference>
<reference evidence="3 4" key="1">
    <citation type="submission" date="2024-06" db="EMBL/GenBank/DDBJ databases">
        <title>The Natural Products Discovery Center: Release of the First 8490 Sequenced Strains for Exploring Actinobacteria Biosynthetic Diversity.</title>
        <authorList>
            <person name="Kalkreuter E."/>
            <person name="Kautsar S.A."/>
            <person name="Yang D."/>
            <person name="Bader C.D."/>
            <person name="Teijaro C.N."/>
            <person name="Fluegel L."/>
            <person name="Davis C.M."/>
            <person name="Simpson J.R."/>
            <person name="Lauterbach L."/>
            <person name="Steele A.D."/>
            <person name="Gui C."/>
            <person name="Meng S."/>
            <person name="Li G."/>
            <person name="Viehrig K."/>
            <person name="Ye F."/>
            <person name="Su P."/>
            <person name="Kiefer A.F."/>
            <person name="Nichols A."/>
            <person name="Cepeda A.J."/>
            <person name="Yan W."/>
            <person name="Fan B."/>
            <person name="Jiang Y."/>
            <person name="Adhikari A."/>
            <person name="Zheng C.-J."/>
            <person name="Schuster L."/>
            <person name="Cowan T.M."/>
            <person name="Smanski M.J."/>
            <person name="Chevrette M.G."/>
            <person name="De Carvalho L.P.S."/>
            <person name="Shen B."/>
        </authorList>
    </citation>
    <scope>NUCLEOTIDE SEQUENCE [LARGE SCALE GENOMIC DNA]</scope>
    <source>
        <strain evidence="3 4">NPDC052347</strain>
    </source>
</reference>
<evidence type="ECO:0000313" key="4">
    <source>
        <dbReference type="Proteomes" id="UP001552594"/>
    </source>
</evidence>
<gene>
    <name evidence="3" type="ORF">AB0L16_22005</name>
</gene>
<dbReference type="PANTHER" id="PTHR35526">
    <property type="entry name" value="ANTI-SIGMA-F FACTOR RSBW-RELATED"/>
    <property type="match status" value="1"/>
</dbReference>
<keyword evidence="1" id="KW-0418">Kinase</keyword>
<dbReference type="SUPFAM" id="SSF55874">
    <property type="entry name" value="ATPase domain of HSP90 chaperone/DNA topoisomerase II/histidine kinase"/>
    <property type="match status" value="1"/>
</dbReference>
<keyword evidence="3" id="KW-0547">Nucleotide-binding</keyword>
<dbReference type="InterPro" id="IPR003594">
    <property type="entry name" value="HATPase_dom"/>
</dbReference>
<dbReference type="GO" id="GO:0005524">
    <property type="term" value="F:ATP binding"/>
    <property type="evidence" value="ECO:0007669"/>
    <property type="project" value="UniProtKB-KW"/>
</dbReference>
<dbReference type="InterPro" id="IPR036890">
    <property type="entry name" value="HATPase_C_sf"/>
</dbReference>
<feature type="domain" description="Histidine kinase/HSP90-like ATPase" evidence="2">
    <location>
        <begin position="5"/>
        <end position="97"/>
    </location>
</feature>